<proteinExistence type="predicted"/>
<feature type="region of interest" description="Disordered" evidence="3">
    <location>
        <begin position="99"/>
        <end position="120"/>
    </location>
</feature>
<dbReference type="EMBL" id="JAAOZQ010000036">
    <property type="protein sequence ID" value="KAF7524469.1"/>
    <property type="molecule type" value="Genomic_DNA"/>
</dbReference>
<dbReference type="PANTHER" id="PTHR37534:SF46">
    <property type="entry name" value="ZN(II)2CYS6 TRANSCRIPTION FACTOR (EUROFUNG)"/>
    <property type="match status" value="1"/>
</dbReference>
<comment type="subcellular location">
    <subcellularLocation>
        <location evidence="1">Nucleus</location>
    </subcellularLocation>
</comment>
<feature type="compositionally biased region" description="Polar residues" evidence="3">
    <location>
        <begin position="69"/>
        <end position="79"/>
    </location>
</feature>
<feature type="region of interest" description="Disordered" evidence="3">
    <location>
        <begin position="40"/>
        <end position="84"/>
    </location>
</feature>
<dbReference type="InterPro" id="IPR021858">
    <property type="entry name" value="Fun_TF"/>
</dbReference>
<dbReference type="Proteomes" id="UP000701341">
    <property type="component" value="Unassembled WGS sequence"/>
</dbReference>
<accession>A0A9P5GN10</accession>
<keyword evidence="5" id="KW-1185">Reference proteome</keyword>
<evidence type="ECO:0000313" key="4">
    <source>
        <dbReference type="EMBL" id="KAF7524469.1"/>
    </source>
</evidence>
<dbReference type="AlphaFoldDB" id="A0A9P5GN10"/>
<dbReference type="GO" id="GO:0005634">
    <property type="term" value="C:nucleus"/>
    <property type="evidence" value="ECO:0007669"/>
    <property type="project" value="UniProtKB-SubCell"/>
</dbReference>
<name>A0A9P5GN10_PENCR</name>
<reference evidence="4" key="1">
    <citation type="submission" date="2020-02" db="EMBL/GenBank/DDBJ databases">
        <authorList>
            <person name="Lichtner F.J."/>
        </authorList>
    </citation>
    <scope>NUCLEOTIDE SEQUENCE</scope>
    <source>
        <strain evidence="4">G10</strain>
    </source>
</reference>
<dbReference type="Pfam" id="PF11951">
    <property type="entry name" value="Fungal_trans_2"/>
    <property type="match status" value="1"/>
</dbReference>
<sequence>MDVLFRAHDTNTRLRHASETIDQSFNSYFSRFLDLEEPTFMPLDPKNSENISGDTEGDDDPEPIRQLQDENPTGSQEQPESGEKAPEWLQAYAGHLSADIDTDDEQNPDESPHNSGVYIDPSLQAMGTITQMIPGPAFHDGQGQGFIGMEPGDSEVSPIHMAGAILTSMSGGTPNFPLPAQNQQLQSHGESHLEYDRCPMTRDANDLFPGLFSQMSTFAEFAGLGPEMSIFPGLESVVEDSKEAPNQIFIDLGLARSGLSGGHIGSSATGRGQLLHATLPSIALAIDYNGNGYRSLLPMAVKEPAVLNAALAVAASHHSRWQRKPDTVSRKYLRAASKALRERFMSPNSIHDPVTLASMLLLVSFEVFSGSSRWKGHYDAIRGWIRSRGDCSDIEPFLKTWVCLIDTQTALNLGQPAMPELESWLDVTAEPASQGEFVDALFGCSARLPKLMWAASRLYAASKDNQTTMHELQSQVDALQAQIRSTAIILDSSPLVNISCRRTAQPFATVGMGQEELRRRMVATAEIFRHSSHIYVHRILHGPEEPLTEEMQTSLNTAQELLTMVPDALGPGANLGWCLVVIGAEMDGVHERNYVQSRLDGLHLLGIHNTKNGQKILDEVWAHRDLVTSGQAMPERWQDTMQRIGQSQILV</sequence>
<evidence type="ECO:0000313" key="5">
    <source>
        <dbReference type="Proteomes" id="UP000701341"/>
    </source>
</evidence>
<comment type="caution">
    <text evidence="4">The sequence shown here is derived from an EMBL/GenBank/DDBJ whole genome shotgun (WGS) entry which is preliminary data.</text>
</comment>
<evidence type="ECO:0000256" key="1">
    <source>
        <dbReference type="ARBA" id="ARBA00004123"/>
    </source>
</evidence>
<gene>
    <name evidence="4" type="ORF">PCG10_005729</name>
</gene>
<dbReference type="PANTHER" id="PTHR37534">
    <property type="entry name" value="TRANSCRIPTIONAL ACTIVATOR PROTEIN UGA3"/>
    <property type="match status" value="1"/>
</dbReference>
<keyword evidence="2" id="KW-0539">Nucleus</keyword>
<protein>
    <submittedName>
        <fullName evidence="4">Uncharacterized protein</fullName>
    </submittedName>
</protein>
<dbReference type="CDD" id="cd12148">
    <property type="entry name" value="fungal_TF_MHR"/>
    <property type="match status" value="1"/>
</dbReference>
<evidence type="ECO:0000256" key="2">
    <source>
        <dbReference type="ARBA" id="ARBA00023242"/>
    </source>
</evidence>
<evidence type="ECO:0000256" key="3">
    <source>
        <dbReference type="SAM" id="MobiDB-lite"/>
    </source>
</evidence>
<organism evidence="4 5">
    <name type="scientific">Penicillium crustosum</name>
    <name type="common">Blue mold fungus</name>
    <dbReference type="NCBI Taxonomy" id="36656"/>
    <lineage>
        <taxon>Eukaryota</taxon>
        <taxon>Fungi</taxon>
        <taxon>Dikarya</taxon>
        <taxon>Ascomycota</taxon>
        <taxon>Pezizomycotina</taxon>
        <taxon>Eurotiomycetes</taxon>
        <taxon>Eurotiomycetidae</taxon>
        <taxon>Eurotiales</taxon>
        <taxon>Aspergillaceae</taxon>
        <taxon>Penicillium</taxon>
    </lineage>
</organism>